<feature type="transmembrane region" description="Helical" evidence="1">
    <location>
        <begin position="61"/>
        <end position="81"/>
    </location>
</feature>
<reference evidence="2" key="1">
    <citation type="journal article" date="2000" name="Genome">
        <title>Gene content and organization of a 281-kbp contig from the genome of the extremely thermophilic archaeon, Sulfolobus solfataricus P2.</title>
        <authorList>
            <person name="Charlebois R.L."/>
            <person name="Singh R.K."/>
            <person name="Chan-Weiher C.C.-Y."/>
            <person name="Allard G."/>
            <person name="Chow C."/>
            <person name="Confalonieri F."/>
            <person name="Curtis B."/>
            <person name="Duguet M."/>
            <person name="Erauso G."/>
            <person name="Faguy D."/>
            <person name="Gaasterland T."/>
            <person name="Garrett R.A."/>
            <person name="Gordon P."/>
            <person name="Jeffries A.C."/>
            <person name="Kozera C."/>
            <person name="Kushwaha N."/>
            <person name="Lafleur E."/>
            <person name="Medina N."/>
            <person name="Peng X."/>
            <person name="Penny S.L."/>
            <person name="She Q."/>
            <person name="St Jean A."/>
            <person name="van der Oost J."/>
            <person name="Young F."/>
            <person name="Zivanovic Y."/>
            <person name="Doolittle W.F."/>
            <person name="Ragan M.A."/>
            <person name="Sensen C.W."/>
        </authorList>
    </citation>
    <scope>NUCLEOTIDE SEQUENCE</scope>
    <source>
        <strain evidence="2">P2</strain>
    </source>
</reference>
<feature type="transmembrane region" description="Helical" evidence="1">
    <location>
        <begin position="93"/>
        <end position="118"/>
    </location>
</feature>
<proteinExistence type="predicted"/>
<organism evidence="2">
    <name type="scientific">Saccharolobus solfataricus</name>
    <name type="common">Sulfolobus solfataricus</name>
    <dbReference type="NCBI Taxonomy" id="2287"/>
    <lineage>
        <taxon>Archaea</taxon>
        <taxon>Thermoproteota</taxon>
        <taxon>Thermoprotei</taxon>
        <taxon>Sulfolobales</taxon>
        <taxon>Sulfolobaceae</taxon>
        <taxon>Saccharolobus</taxon>
    </lineage>
</organism>
<evidence type="ECO:0000256" key="1">
    <source>
        <dbReference type="SAM" id="Phobius"/>
    </source>
</evidence>
<keyword evidence="1" id="KW-0472">Membrane</keyword>
<name>Q9UXJ5_SACSO</name>
<keyword evidence="1" id="KW-0812">Transmembrane</keyword>
<gene>
    <name evidence="2" type="primary">ORF-c39_021</name>
</gene>
<evidence type="ECO:0000313" key="2">
    <source>
        <dbReference type="EMBL" id="CAB57494.1"/>
    </source>
</evidence>
<accession>Q9UXJ5</accession>
<keyword evidence="1" id="KW-1133">Transmembrane helix</keyword>
<sequence length="119" mass="12711">MVLTSQLGITSHKFAISLINEIFVAKKEFAAYLIISASSIEVLKTTVFVNDHKFSITSPAALLSLPITILSGLMVSITALPSFRNSGLATTSLSTICFTFLLVPGTTVLFTTTIASLLR</sequence>
<dbReference type="EMBL" id="Y18930">
    <property type="protein sequence ID" value="CAB57494.1"/>
    <property type="molecule type" value="Genomic_DNA"/>
</dbReference>
<dbReference type="AlphaFoldDB" id="Q9UXJ5"/>
<protein>
    <submittedName>
        <fullName evidence="2">Uncharacterized protein ORF-c39_021</fullName>
    </submittedName>
</protein>